<feature type="chain" id="PRO_5018597408" evidence="13">
    <location>
        <begin position="25"/>
        <end position="442"/>
    </location>
</feature>
<keyword evidence="16" id="KW-1185">Reference proteome</keyword>
<comment type="similarity">
    <text evidence="10">Belongs to the Ikaros C2H2-type zinc-finger protein family.</text>
</comment>
<dbReference type="InterPro" id="IPR036236">
    <property type="entry name" value="Znf_C2H2_sf"/>
</dbReference>
<evidence type="ECO:0000256" key="1">
    <source>
        <dbReference type="ARBA" id="ARBA00004123"/>
    </source>
</evidence>
<name>A0A3Q1EAN0_9TELE</name>
<keyword evidence="9" id="KW-0539">Nucleus</keyword>
<dbReference type="GO" id="GO:0000978">
    <property type="term" value="F:RNA polymerase II cis-regulatory region sequence-specific DNA binding"/>
    <property type="evidence" value="ECO:0007669"/>
    <property type="project" value="TreeGrafter"/>
</dbReference>
<evidence type="ECO:0000256" key="3">
    <source>
        <dbReference type="ARBA" id="ARBA00022737"/>
    </source>
</evidence>
<dbReference type="Proteomes" id="UP000257200">
    <property type="component" value="Unplaced"/>
</dbReference>
<dbReference type="InterPro" id="IPR050589">
    <property type="entry name" value="Ikaros_C2H2-ZF"/>
</dbReference>
<proteinExistence type="inferred from homology"/>
<dbReference type="GO" id="GO:0008270">
    <property type="term" value="F:zinc ion binding"/>
    <property type="evidence" value="ECO:0007669"/>
    <property type="project" value="UniProtKB-KW"/>
</dbReference>
<dbReference type="GO" id="GO:0005634">
    <property type="term" value="C:nucleus"/>
    <property type="evidence" value="ECO:0007669"/>
    <property type="project" value="UniProtKB-SubCell"/>
</dbReference>
<dbReference type="GO" id="GO:0006357">
    <property type="term" value="P:regulation of transcription by RNA polymerase II"/>
    <property type="evidence" value="ECO:0007669"/>
    <property type="project" value="TreeGrafter"/>
</dbReference>
<dbReference type="SMART" id="SM00355">
    <property type="entry name" value="ZnF_C2H2"/>
    <property type="match status" value="6"/>
</dbReference>
<dbReference type="PROSITE" id="PS00028">
    <property type="entry name" value="ZINC_FINGER_C2H2_1"/>
    <property type="match status" value="5"/>
</dbReference>
<dbReference type="SUPFAM" id="SSF57667">
    <property type="entry name" value="beta-beta-alpha zinc fingers"/>
    <property type="match status" value="3"/>
</dbReference>
<keyword evidence="13" id="KW-0732">Signal</keyword>
<feature type="domain" description="C2H2-type" evidence="14">
    <location>
        <begin position="191"/>
        <end position="214"/>
    </location>
</feature>
<evidence type="ECO:0000256" key="9">
    <source>
        <dbReference type="ARBA" id="ARBA00023242"/>
    </source>
</evidence>
<keyword evidence="8" id="KW-0804">Transcription</keyword>
<feature type="region of interest" description="Disordered" evidence="12">
    <location>
        <begin position="25"/>
        <end position="75"/>
    </location>
</feature>
<evidence type="ECO:0000256" key="6">
    <source>
        <dbReference type="ARBA" id="ARBA00023015"/>
    </source>
</evidence>
<feature type="compositionally biased region" description="Acidic residues" evidence="12">
    <location>
        <begin position="44"/>
        <end position="68"/>
    </location>
</feature>
<evidence type="ECO:0000256" key="11">
    <source>
        <dbReference type="PROSITE-ProRule" id="PRU00042"/>
    </source>
</evidence>
<dbReference type="AlphaFoldDB" id="A0A3Q1EAN0"/>
<dbReference type="Pfam" id="PF00096">
    <property type="entry name" value="zf-C2H2"/>
    <property type="match status" value="3"/>
</dbReference>
<keyword evidence="3" id="KW-0677">Repeat</keyword>
<keyword evidence="7" id="KW-0238">DNA-binding</keyword>
<evidence type="ECO:0000256" key="13">
    <source>
        <dbReference type="SAM" id="SignalP"/>
    </source>
</evidence>
<feature type="domain" description="C2H2-type" evidence="14">
    <location>
        <begin position="107"/>
        <end position="134"/>
    </location>
</feature>
<dbReference type="InParanoid" id="A0A3Q1EAN0"/>
<protein>
    <submittedName>
        <fullName evidence="15">Zinc finger protein Aiolos-like</fullName>
    </submittedName>
</protein>
<evidence type="ECO:0000256" key="4">
    <source>
        <dbReference type="ARBA" id="ARBA00022771"/>
    </source>
</evidence>
<evidence type="ECO:0000313" key="15">
    <source>
        <dbReference type="Ensembl" id="ENSAPOP00000000279.1"/>
    </source>
</evidence>
<dbReference type="GO" id="GO:0003700">
    <property type="term" value="F:DNA-binding transcription factor activity"/>
    <property type="evidence" value="ECO:0007669"/>
    <property type="project" value="TreeGrafter"/>
</dbReference>
<feature type="domain" description="C2H2-type" evidence="14">
    <location>
        <begin position="163"/>
        <end position="190"/>
    </location>
</feature>
<evidence type="ECO:0000256" key="12">
    <source>
        <dbReference type="SAM" id="MobiDB-lite"/>
    </source>
</evidence>
<evidence type="ECO:0000259" key="14">
    <source>
        <dbReference type="PROSITE" id="PS50157"/>
    </source>
</evidence>
<feature type="domain" description="C2H2-type" evidence="14">
    <location>
        <begin position="135"/>
        <end position="162"/>
    </location>
</feature>
<keyword evidence="2" id="KW-0479">Metal-binding</keyword>
<dbReference type="FunFam" id="3.30.160.60:FF:000080">
    <property type="entry name" value="IKAROS family zinc finger 4"/>
    <property type="match status" value="1"/>
</dbReference>
<dbReference type="PANTHER" id="PTHR24404">
    <property type="entry name" value="ZINC FINGER PROTEIN"/>
    <property type="match status" value="1"/>
</dbReference>
<dbReference type="GeneTree" id="ENSGT00940000156782"/>
<keyword evidence="4 11" id="KW-0863">Zinc-finger</keyword>
<evidence type="ECO:0000256" key="8">
    <source>
        <dbReference type="ARBA" id="ARBA00023163"/>
    </source>
</evidence>
<keyword evidence="6" id="KW-0805">Transcription regulation</keyword>
<dbReference type="Gene3D" id="3.30.160.60">
    <property type="entry name" value="Classic Zinc Finger"/>
    <property type="match status" value="4"/>
</dbReference>
<dbReference type="Ensembl" id="ENSAPOT00000017173.1">
    <property type="protein sequence ID" value="ENSAPOP00000000279.1"/>
    <property type="gene ID" value="ENSAPOG00000001448.1"/>
</dbReference>
<organism evidence="15 16">
    <name type="scientific">Acanthochromis polyacanthus</name>
    <name type="common">spiny chromis</name>
    <dbReference type="NCBI Taxonomy" id="80966"/>
    <lineage>
        <taxon>Eukaryota</taxon>
        <taxon>Metazoa</taxon>
        <taxon>Chordata</taxon>
        <taxon>Craniata</taxon>
        <taxon>Vertebrata</taxon>
        <taxon>Euteleostomi</taxon>
        <taxon>Actinopterygii</taxon>
        <taxon>Neopterygii</taxon>
        <taxon>Teleostei</taxon>
        <taxon>Neoteleostei</taxon>
        <taxon>Acanthomorphata</taxon>
        <taxon>Ovalentaria</taxon>
        <taxon>Pomacentridae</taxon>
        <taxon>Acanthochromis</taxon>
    </lineage>
</organism>
<evidence type="ECO:0000256" key="2">
    <source>
        <dbReference type="ARBA" id="ARBA00022723"/>
    </source>
</evidence>
<reference evidence="15" key="2">
    <citation type="submission" date="2025-09" db="UniProtKB">
        <authorList>
            <consortium name="Ensembl"/>
        </authorList>
    </citation>
    <scope>IDENTIFICATION</scope>
</reference>
<comment type="subcellular location">
    <subcellularLocation>
        <location evidence="1">Nucleus</location>
    </subcellularLocation>
</comment>
<dbReference type="FunFam" id="3.30.160.60:FF:000372">
    <property type="entry name" value="IKAROS family zinc finger 4"/>
    <property type="match status" value="1"/>
</dbReference>
<evidence type="ECO:0000313" key="16">
    <source>
        <dbReference type="Proteomes" id="UP000257200"/>
    </source>
</evidence>
<feature type="signal peptide" evidence="13">
    <location>
        <begin position="1"/>
        <end position="24"/>
    </location>
</feature>
<evidence type="ECO:0000256" key="5">
    <source>
        <dbReference type="ARBA" id="ARBA00022833"/>
    </source>
</evidence>
<accession>A0A3Q1EAN0</accession>
<dbReference type="FunFam" id="3.30.160.60:FF:000073">
    <property type="entry name" value="IKAROS family zinc finger 1"/>
    <property type="match status" value="1"/>
</dbReference>
<sequence length="442" mass="49209">MCPMSLQMYSPLLPLCLGVMKTEAEEVEEREMVPQEEAKGGSEDGMEEGFDEERMEEDNDDGDEEGETLNEPQDLSLVDYSRYDSAVMADAHTAASEAPRIQTPGKLSCDICGLSCISINVLLVHKRSHTGERPFHCSQCGASFTQKGNLLRHIKLHSGEKPFKCPMCSYACRRRDALSGHLRTHSVEKPFKCNYCSRSYKQRSSLEEHRERCHVYIQSKEDNHIATTQMGTERALLLNRLASNVAKRKSSMPQKFTGKSGRGSDLKLMALFNNIHPILTNGDPPPSQRSYPIPLSQSPMSLTNGHKMGMPLLGLPPTAQPPLSMDSFHADGSQMPVMYSLGHLPGGLNHQNGVPHPQPIPLPPLEALRVMRSDGEAGGLLGAVYPCGHCRVIFLDYVMFTIHMGCHGFRDPLECNVCGHRSRDRYEFSSHIARGEHRLELK</sequence>
<feature type="compositionally biased region" description="Basic and acidic residues" evidence="12">
    <location>
        <begin position="30"/>
        <end position="42"/>
    </location>
</feature>
<dbReference type="InterPro" id="IPR013087">
    <property type="entry name" value="Znf_C2H2_type"/>
</dbReference>
<evidence type="ECO:0000256" key="7">
    <source>
        <dbReference type="ARBA" id="ARBA00023125"/>
    </source>
</evidence>
<evidence type="ECO:0000256" key="10">
    <source>
        <dbReference type="ARBA" id="ARBA00038390"/>
    </source>
</evidence>
<keyword evidence="5" id="KW-0862">Zinc</keyword>
<dbReference type="PANTHER" id="PTHR24404:SF23">
    <property type="entry name" value="ZINC FINGER PROTEIN AIOLOS"/>
    <property type="match status" value="1"/>
</dbReference>
<reference evidence="15" key="1">
    <citation type="submission" date="2025-08" db="UniProtKB">
        <authorList>
            <consortium name="Ensembl"/>
        </authorList>
    </citation>
    <scope>IDENTIFICATION</scope>
</reference>
<dbReference type="STRING" id="80966.ENSAPOP00000000279"/>
<dbReference type="PROSITE" id="PS50157">
    <property type="entry name" value="ZINC_FINGER_C2H2_2"/>
    <property type="match status" value="4"/>
</dbReference>